<keyword evidence="2" id="KW-1185">Reference proteome</keyword>
<gene>
    <name evidence="1" type="ORF">RHSP_55066</name>
</gene>
<evidence type="ECO:0000313" key="1">
    <source>
        <dbReference type="EMBL" id="ENN85225.1"/>
    </source>
</evidence>
<proteinExistence type="predicted"/>
<dbReference type="Proteomes" id="UP000012429">
    <property type="component" value="Unassembled WGS sequence"/>
</dbReference>
<protein>
    <submittedName>
        <fullName evidence="1">Uncharacterized protein</fullName>
    </submittedName>
</protein>
<reference evidence="1 2" key="1">
    <citation type="journal article" date="2012" name="BMC Genomics">
        <title>Genomic basis of broad host range and environmental adaptability of Rhizobium tropici CIAT 899 and Rhizobium sp. PRF 81 which are used in inoculants for common bean (Phaseolus vulgaris L.).</title>
        <authorList>
            <person name="Ormeno-Orrillo E."/>
            <person name="Menna P."/>
            <person name="Almeida L.G."/>
            <person name="Ollero F.J."/>
            <person name="Nicolas M.F."/>
            <person name="Pains Rodrigues E."/>
            <person name="Shigueyoshi Nakatani A."/>
            <person name="Silva Batista J.S."/>
            <person name="Oliveira Chueire L.M."/>
            <person name="Souza R.C."/>
            <person name="Ribeiro Vasconcelos A.T."/>
            <person name="Megias M."/>
            <person name="Hungria M."/>
            <person name="Martinez-Romero E."/>
        </authorList>
    </citation>
    <scope>NUCLEOTIDE SEQUENCE [LARGE SCALE GENOMIC DNA]</scope>
    <source>
        <strain evidence="1 2">PRF 81</strain>
    </source>
</reference>
<dbReference type="EMBL" id="AQHN01000084">
    <property type="protein sequence ID" value="ENN85225.1"/>
    <property type="molecule type" value="Genomic_DNA"/>
</dbReference>
<accession>N6UU63</accession>
<comment type="caution">
    <text evidence="1">The sequence shown here is derived from an EMBL/GenBank/DDBJ whole genome shotgun (WGS) entry which is preliminary data.</text>
</comment>
<dbReference type="AlphaFoldDB" id="N6UU63"/>
<sequence>MPPLFQCLADVAEGDALHVRAEITGPDEFHIRMMDGDVVAHRTFGQKHDTGRALPADINGHHRRRACEVCRLDDVGRAFRMGKDGHAGIILAKLADIIGGEKLVNFAVSMPRDEFDIGFTRHVARKIFVREHQHLRHAERFHYLTGVAGGTANIGCRLHRCRCVDISDDRNTGMGLAQQGDIFGRDRFCQRAAGLQIRDQDRLFRIQQLGGLCHEMHAGKDDDVGLHFRSLAGKRETVADDIGNAMKDFRRLVIMRQDDGVVSSLQFEDRFDVILERQPFGFRDNAADTVIQGGCGCGFVHGRLLIILTLSILCANRYSQCEYMSIAGEWQFRSGEFAFFENRAAEAEEFGGPATGLALGAAGLLDQLLLFDQPAEILLMQSEPRQGLHVFLQLQKREILRHEFEDDGAIFDLGS</sequence>
<name>N6UU63_9HYPH</name>
<evidence type="ECO:0000313" key="2">
    <source>
        <dbReference type="Proteomes" id="UP000012429"/>
    </source>
</evidence>
<organism evidence="1 2">
    <name type="scientific">Rhizobium freirei PRF 81</name>
    <dbReference type="NCBI Taxonomy" id="363754"/>
    <lineage>
        <taxon>Bacteria</taxon>
        <taxon>Pseudomonadati</taxon>
        <taxon>Pseudomonadota</taxon>
        <taxon>Alphaproteobacteria</taxon>
        <taxon>Hyphomicrobiales</taxon>
        <taxon>Rhizobiaceae</taxon>
        <taxon>Rhizobium/Agrobacterium group</taxon>
        <taxon>Rhizobium</taxon>
    </lineage>
</organism>
<dbReference type="STRING" id="363754.RHSP_55066"/>